<keyword evidence="6 8" id="KW-1133">Transmembrane helix</keyword>
<gene>
    <name evidence="9" type="ORF">IRY30_02130</name>
</gene>
<evidence type="ECO:0000256" key="3">
    <source>
        <dbReference type="ARBA" id="ARBA00022448"/>
    </source>
</evidence>
<keyword evidence="3" id="KW-0813">Transport</keyword>
<evidence type="ECO:0000256" key="1">
    <source>
        <dbReference type="ARBA" id="ARBA00004651"/>
    </source>
</evidence>
<dbReference type="PANTHER" id="PTHR30472">
    <property type="entry name" value="FERRIC ENTEROBACTIN TRANSPORT SYSTEM PERMEASE PROTEIN"/>
    <property type="match status" value="1"/>
</dbReference>
<feature type="transmembrane region" description="Helical" evidence="8">
    <location>
        <begin position="290"/>
        <end position="314"/>
    </location>
</feature>
<feature type="transmembrane region" description="Helical" evidence="8">
    <location>
        <begin position="162"/>
        <end position="181"/>
    </location>
</feature>
<dbReference type="Pfam" id="PF01032">
    <property type="entry name" value="FecCD"/>
    <property type="match status" value="1"/>
</dbReference>
<feature type="transmembrane region" description="Helical" evidence="8">
    <location>
        <begin position="16"/>
        <end position="38"/>
    </location>
</feature>
<feature type="transmembrane region" description="Helical" evidence="8">
    <location>
        <begin position="320"/>
        <end position="337"/>
    </location>
</feature>
<dbReference type="CDD" id="cd06550">
    <property type="entry name" value="TM_ABC_iron-siderophores_like"/>
    <property type="match status" value="1"/>
</dbReference>
<accession>A0ABR9ZIV5</accession>
<dbReference type="InterPro" id="IPR037294">
    <property type="entry name" value="ABC_BtuC-like"/>
</dbReference>
<comment type="subcellular location">
    <subcellularLocation>
        <location evidence="1">Cell membrane</location>
        <topology evidence="1">Multi-pass membrane protein</topology>
    </subcellularLocation>
</comment>
<dbReference type="EMBL" id="JADKMY010000001">
    <property type="protein sequence ID" value="MBF4552879.1"/>
    <property type="molecule type" value="Genomic_DNA"/>
</dbReference>
<feature type="transmembrane region" description="Helical" evidence="8">
    <location>
        <begin position="208"/>
        <end position="229"/>
    </location>
</feature>
<evidence type="ECO:0000256" key="7">
    <source>
        <dbReference type="ARBA" id="ARBA00023136"/>
    </source>
</evidence>
<feature type="transmembrane region" description="Helical" evidence="8">
    <location>
        <begin position="249"/>
        <end position="278"/>
    </location>
</feature>
<evidence type="ECO:0000313" key="10">
    <source>
        <dbReference type="Proteomes" id="UP000635902"/>
    </source>
</evidence>
<evidence type="ECO:0000256" key="2">
    <source>
        <dbReference type="ARBA" id="ARBA00007935"/>
    </source>
</evidence>
<feature type="transmembrane region" description="Helical" evidence="8">
    <location>
        <begin position="103"/>
        <end position="121"/>
    </location>
</feature>
<keyword evidence="10" id="KW-1185">Reference proteome</keyword>
<comment type="caution">
    <text evidence="9">The sequence shown here is derived from an EMBL/GenBank/DDBJ whole genome shotgun (WGS) entry which is preliminary data.</text>
</comment>
<reference evidence="9 10" key="1">
    <citation type="submission" date="2020-10" db="EMBL/GenBank/DDBJ databases">
        <title>Novel species in genus Corynebacterium.</title>
        <authorList>
            <person name="Zhang G."/>
        </authorList>
    </citation>
    <scope>NUCLEOTIDE SEQUENCE [LARGE SCALE GENOMIC DNA]</scope>
    <source>
        <strain evidence="9 10">DSM 45110</strain>
    </source>
</reference>
<keyword evidence="4" id="KW-1003">Cell membrane</keyword>
<dbReference type="Proteomes" id="UP000635902">
    <property type="component" value="Unassembled WGS sequence"/>
</dbReference>
<dbReference type="SUPFAM" id="SSF81345">
    <property type="entry name" value="ABC transporter involved in vitamin B12 uptake, BtuC"/>
    <property type="match status" value="1"/>
</dbReference>
<comment type="similarity">
    <text evidence="2">Belongs to the binding-protein-dependent transport system permease family. FecCD subfamily.</text>
</comment>
<sequence length="351" mass="36280">MNPLTVLESHKRQRKIRLLLSVALFLGITAVGYCVLLGQGAYKLSPLQVVEVLSGGGTRQAINVVWDLRLPVAIATVIIGAVLGMAGAWTQTMARNPLASPDFLGVSGGAAVLVVAGTVLVRPEWSEVIPTYWWRALLALVGAGIIVVVLLMLGGFGTSQQVVIVGLALSFLCQALVLFLMQKASIERAAEAQTWLAGSTGFVRSEALLPLVLGLLPFIVLGLTVARHVPLLAHDDATIATLGVDVRRVRAVILIAATGLVAVTVSLVGPVAFIALVAPQMAKLVARTPVPSALGGAAAGAALLTACAVIAGALPFNAPVGLVTAVIGGPVLVWLVWSTARKQSDWKGTSS</sequence>
<evidence type="ECO:0000256" key="6">
    <source>
        <dbReference type="ARBA" id="ARBA00022989"/>
    </source>
</evidence>
<feature type="transmembrane region" description="Helical" evidence="8">
    <location>
        <begin position="68"/>
        <end position="91"/>
    </location>
</feature>
<dbReference type="Gene3D" id="1.10.3470.10">
    <property type="entry name" value="ABC transporter involved in vitamin B12 uptake, BtuC"/>
    <property type="match status" value="1"/>
</dbReference>
<keyword evidence="5 8" id="KW-0812">Transmembrane</keyword>
<proteinExistence type="inferred from homology"/>
<evidence type="ECO:0000256" key="8">
    <source>
        <dbReference type="SAM" id="Phobius"/>
    </source>
</evidence>
<protein>
    <submittedName>
        <fullName evidence="9">Iron ABC transporter permease</fullName>
    </submittedName>
</protein>
<keyword evidence="7 8" id="KW-0472">Membrane</keyword>
<dbReference type="RefSeq" id="WP_194555751.1">
    <property type="nucleotide sequence ID" value="NZ_JADKMY010000001.1"/>
</dbReference>
<name>A0ABR9ZIV5_9CORY</name>
<organism evidence="9 10">
    <name type="scientific">Corynebacterium suicordis DSM 45110</name>
    <dbReference type="NCBI Taxonomy" id="1121369"/>
    <lineage>
        <taxon>Bacteria</taxon>
        <taxon>Bacillati</taxon>
        <taxon>Actinomycetota</taxon>
        <taxon>Actinomycetes</taxon>
        <taxon>Mycobacteriales</taxon>
        <taxon>Corynebacteriaceae</taxon>
        <taxon>Corynebacterium</taxon>
    </lineage>
</organism>
<dbReference type="InterPro" id="IPR000522">
    <property type="entry name" value="ABC_transptr_permease_BtuC"/>
</dbReference>
<dbReference type="PANTHER" id="PTHR30472:SF25">
    <property type="entry name" value="ABC TRANSPORTER PERMEASE PROTEIN MJ0876-RELATED"/>
    <property type="match status" value="1"/>
</dbReference>
<evidence type="ECO:0000313" key="9">
    <source>
        <dbReference type="EMBL" id="MBF4552879.1"/>
    </source>
</evidence>
<feature type="transmembrane region" description="Helical" evidence="8">
    <location>
        <begin position="133"/>
        <end position="156"/>
    </location>
</feature>
<evidence type="ECO:0000256" key="5">
    <source>
        <dbReference type="ARBA" id="ARBA00022692"/>
    </source>
</evidence>
<evidence type="ECO:0000256" key="4">
    <source>
        <dbReference type="ARBA" id="ARBA00022475"/>
    </source>
</evidence>